<protein>
    <submittedName>
        <fullName evidence="2">Uncharacterized protein</fullName>
    </submittedName>
</protein>
<dbReference type="EMBL" id="GL833199">
    <property type="protein sequence ID" value="EGB03093.1"/>
    <property type="molecule type" value="Genomic_DNA"/>
</dbReference>
<dbReference type="KEGG" id="aaf:AURANDRAFT_68305"/>
<keyword evidence="3" id="KW-1185">Reference proteome</keyword>
<sequence length="285" mass="31273">MSDYYIIVIVFILINDVWYVFYIFVCIYLWGDWVRRARKAKVKFIILSALNVGPLAYMPVIDEALGVTAPDEIVKEAAEDGYEAPGVVFGGICEMETAVLLKAVGAAKTWMREASTRSSWYQHLLAATHEANAGRGVAGGDVRFALCSAVGRNFFDETQMEVLQEKIKDDFAARAVAATRGPMSMRTMVLKVETKVQFGKNASSILNSGIKEREKECDALAIANIDGGLAIIYIVEIGLWHCCKATKFGKRPVDGGFEILDEEPANGQLYGGPGCRVVSVKKVLN</sequence>
<reference evidence="2 3" key="1">
    <citation type="journal article" date="2011" name="Proc. Natl. Acad. Sci. U.S.A.">
        <title>Niche of harmful alga Aureococcus anophagefferens revealed through ecogenomics.</title>
        <authorList>
            <person name="Gobler C.J."/>
            <person name="Berry D.L."/>
            <person name="Dyhrman S.T."/>
            <person name="Wilhelm S.W."/>
            <person name="Salamov A."/>
            <person name="Lobanov A.V."/>
            <person name="Zhang Y."/>
            <person name="Collier J.L."/>
            <person name="Wurch L.L."/>
            <person name="Kustka A.B."/>
            <person name="Dill B.D."/>
            <person name="Shah M."/>
            <person name="VerBerkmoes N.C."/>
            <person name="Kuo A."/>
            <person name="Terry A."/>
            <person name="Pangilinan J."/>
            <person name="Lindquist E.A."/>
            <person name="Lucas S."/>
            <person name="Paulsen I.T."/>
            <person name="Hattenrath-Lehmann T.K."/>
            <person name="Talmage S.C."/>
            <person name="Walker E.A."/>
            <person name="Koch F."/>
            <person name="Burson A.M."/>
            <person name="Marcoval M.A."/>
            <person name="Tang Y.Z."/>
            <person name="Lecleir G.R."/>
            <person name="Coyne K.J."/>
            <person name="Berg G.M."/>
            <person name="Bertrand E.M."/>
            <person name="Saito M.A."/>
            <person name="Gladyshev V.N."/>
            <person name="Grigoriev I.V."/>
        </authorList>
    </citation>
    <scope>NUCLEOTIDE SEQUENCE [LARGE SCALE GENOMIC DNA]</scope>
    <source>
        <strain evidence="3">CCMP 1984</strain>
    </source>
</reference>
<evidence type="ECO:0000256" key="1">
    <source>
        <dbReference type="SAM" id="Phobius"/>
    </source>
</evidence>
<dbReference type="InParanoid" id="F0YP66"/>
<evidence type="ECO:0000313" key="3">
    <source>
        <dbReference type="Proteomes" id="UP000002729"/>
    </source>
</evidence>
<name>F0YP66_AURAN</name>
<keyword evidence="1" id="KW-1133">Transmembrane helix</keyword>
<dbReference type="AlphaFoldDB" id="F0YP66"/>
<dbReference type="GeneID" id="20226724"/>
<accession>F0YP66</accession>
<dbReference type="Proteomes" id="UP000002729">
    <property type="component" value="Unassembled WGS sequence"/>
</dbReference>
<evidence type="ECO:0000313" key="2">
    <source>
        <dbReference type="EMBL" id="EGB03093.1"/>
    </source>
</evidence>
<feature type="non-terminal residue" evidence="2">
    <location>
        <position position="285"/>
    </location>
</feature>
<feature type="transmembrane region" description="Helical" evidence="1">
    <location>
        <begin position="42"/>
        <end position="60"/>
    </location>
</feature>
<proteinExistence type="predicted"/>
<feature type="transmembrane region" description="Helical" evidence="1">
    <location>
        <begin position="6"/>
        <end position="30"/>
    </location>
</feature>
<gene>
    <name evidence="2" type="ORF">AURANDRAFT_68305</name>
</gene>
<dbReference type="RefSeq" id="XP_009042208.1">
    <property type="nucleotide sequence ID" value="XM_009043960.1"/>
</dbReference>
<keyword evidence="1" id="KW-0472">Membrane</keyword>
<dbReference type="OrthoDB" id="161570at2759"/>
<keyword evidence="1" id="KW-0812">Transmembrane</keyword>
<organism evidence="3">
    <name type="scientific">Aureococcus anophagefferens</name>
    <name type="common">Harmful bloom alga</name>
    <dbReference type="NCBI Taxonomy" id="44056"/>
    <lineage>
        <taxon>Eukaryota</taxon>
        <taxon>Sar</taxon>
        <taxon>Stramenopiles</taxon>
        <taxon>Ochrophyta</taxon>
        <taxon>Pelagophyceae</taxon>
        <taxon>Pelagomonadales</taxon>
        <taxon>Pelagomonadaceae</taxon>
        <taxon>Aureococcus</taxon>
    </lineage>
</organism>